<dbReference type="PANTHER" id="PTHR22904:SF523">
    <property type="entry name" value="STRESS-INDUCED-PHOSPHOPROTEIN 1"/>
    <property type="match status" value="1"/>
</dbReference>
<feature type="non-terminal residue" evidence="6">
    <location>
        <position position="1"/>
    </location>
</feature>
<dbReference type="AlphaFoldDB" id="A0A7S0KLZ6"/>
<dbReference type="InterPro" id="IPR013912">
    <property type="entry name" value="Adenylate_cyclase-assoc_CAP_C"/>
</dbReference>
<protein>
    <recommendedName>
        <fullName evidence="5">Adenylate cyclase-associated CAP C-terminal domain-containing protein</fullName>
    </recommendedName>
</protein>
<dbReference type="InterPro" id="IPR011990">
    <property type="entry name" value="TPR-like_helical_dom_sf"/>
</dbReference>
<dbReference type="SUPFAM" id="SSF69340">
    <property type="entry name" value="C-terminal domain of adenylylcyclase associated protein"/>
    <property type="match status" value="1"/>
</dbReference>
<evidence type="ECO:0000256" key="3">
    <source>
        <dbReference type="PROSITE-ProRule" id="PRU00339"/>
    </source>
</evidence>
<keyword evidence="1" id="KW-0677">Repeat</keyword>
<dbReference type="Pfam" id="PF13431">
    <property type="entry name" value="TPR_17"/>
    <property type="match status" value="1"/>
</dbReference>
<feature type="repeat" description="TPR" evidence="3">
    <location>
        <begin position="309"/>
        <end position="342"/>
    </location>
</feature>
<evidence type="ECO:0000256" key="2">
    <source>
        <dbReference type="ARBA" id="ARBA00022803"/>
    </source>
</evidence>
<dbReference type="GO" id="GO:0051879">
    <property type="term" value="F:Hsp90 protein binding"/>
    <property type="evidence" value="ECO:0007669"/>
    <property type="project" value="TreeGrafter"/>
</dbReference>
<dbReference type="Gene3D" id="1.25.40.10">
    <property type="entry name" value="Tetratricopeptide repeat domain"/>
    <property type="match status" value="1"/>
</dbReference>
<dbReference type="GO" id="GO:0003779">
    <property type="term" value="F:actin binding"/>
    <property type="evidence" value="ECO:0007669"/>
    <property type="project" value="InterPro"/>
</dbReference>
<proteinExistence type="predicted"/>
<dbReference type="InterPro" id="IPR019734">
    <property type="entry name" value="TPR_rpt"/>
</dbReference>
<dbReference type="EMBL" id="HBEW01005693">
    <property type="protein sequence ID" value="CAD8584208.1"/>
    <property type="molecule type" value="Transcribed_RNA"/>
</dbReference>
<gene>
    <name evidence="6" type="ORF">OMED0929_LOCUS4792</name>
</gene>
<feature type="repeat" description="TPR" evidence="3">
    <location>
        <begin position="241"/>
        <end position="274"/>
    </location>
</feature>
<dbReference type="GO" id="GO:0007010">
    <property type="term" value="P:cytoskeleton organization"/>
    <property type="evidence" value="ECO:0007669"/>
    <property type="project" value="InterPro"/>
</dbReference>
<reference evidence="6" key="1">
    <citation type="submission" date="2021-01" db="EMBL/GenBank/DDBJ databases">
        <authorList>
            <person name="Corre E."/>
            <person name="Pelletier E."/>
            <person name="Niang G."/>
            <person name="Scheremetjew M."/>
            <person name="Finn R."/>
            <person name="Kale V."/>
            <person name="Holt S."/>
            <person name="Cochrane G."/>
            <person name="Meng A."/>
            <person name="Brown T."/>
            <person name="Cohen L."/>
        </authorList>
    </citation>
    <scope>NUCLEOTIDE SEQUENCE</scope>
    <source>
        <strain evidence="6">Clade-D-RCC2572</strain>
    </source>
</reference>
<dbReference type="PANTHER" id="PTHR22904">
    <property type="entry name" value="TPR REPEAT CONTAINING PROTEIN"/>
    <property type="match status" value="1"/>
</dbReference>
<accession>A0A7S0KLZ6</accession>
<dbReference type="InterPro" id="IPR016098">
    <property type="entry name" value="CAP/MinC_C"/>
</dbReference>
<dbReference type="SUPFAM" id="SSF48452">
    <property type="entry name" value="TPR-like"/>
    <property type="match status" value="1"/>
</dbReference>
<organism evidence="6">
    <name type="scientific">Ostreococcus mediterraneus</name>
    <dbReference type="NCBI Taxonomy" id="1486918"/>
    <lineage>
        <taxon>Eukaryota</taxon>
        <taxon>Viridiplantae</taxon>
        <taxon>Chlorophyta</taxon>
        <taxon>Mamiellophyceae</taxon>
        <taxon>Mamiellales</taxon>
        <taxon>Bathycoccaceae</taxon>
        <taxon>Ostreococcus</taxon>
    </lineage>
</organism>
<evidence type="ECO:0000313" key="6">
    <source>
        <dbReference type="EMBL" id="CAD8584208.1"/>
    </source>
</evidence>
<evidence type="ECO:0000256" key="1">
    <source>
        <dbReference type="ARBA" id="ARBA00022737"/>
    </source>
</evidence>
<name>A0A7S0KLZ6_9CHLO</name>
<dbReference type="SMART" id="SM00028">
    <property type="entry name" value="TPR"/>
    <property type="match status" value="3"/>
</dbReference>
<evidence type="ECO:0000256" key="4">
    <source>
        <dbReference type="SAM" id="MobiDB-lite"/>
    </source>
</evidence>
<feature type="region of interest" description="Disordered" evidence="4">
    <location>
        <begin position="1"/>
        <end position="26"/>
    </location>
</feature>
<dbReference type="PROSITE" id="PS50005">
    <property type="entry name" value="TPR"/>
    <property type="match status" value="2"/>
</dbReference>
<dbReference type="InterPro" id="IPR036223">
    <property type="entry name" value="CAP_C_sf"/>
</dbReference>
<dbReference type="Gene3D" id="2.160.20.70">
    <property type="match status" value="1"/>
</dbReference>
<evidence type="ECO:0000259" key="5">
    <source>
        <dbReference type="Pfam" id="PF08603"/>
    </source>
</evidence>
<keyword evidence="2 3" id="KW-0802">TPR repeat</keyword>
<feature type="compositionally biased region" description="Basic and acidic residues" evidence="4">
    <location>
        <begin position="8"/>
        <end position="19"/>
    </location>
</feature>
<dbReference type="Pfam" id="PF08603">
    <property type="entry name" value="CAP_C"/>
    <property type="match status" value="1"/>
</dbReference>
<sequence length="364" mass="39928">VTPRVRARMTDGERGRVVDEPTPTSTSLTPADLKNIAQGLGQERERRVAYADHVDQRVIITAADVDAKRAIHIKASTRSAFVIESDVKCAKVFVEGCSDCAVTVKGAVLSEHVEVWECQGVRVRYDAPVGTTQVDQSRDVVLSFAERGFLGAVVFATSVDIRVSFGAESNGAEYERLDHDSLAPGDHREIPQFITRIVDGALLTERLIRGKDEYPTTERELRAALGDELTDDHLDTAPARAELRKDKGNAAFKDGIFAQAVVHYTEALELDPTHVVALCNRAQCFLKLGEHEKALSDADACIAIKHDYVKAHFRKGLALHAMRRFPHAIQAFECALAFDPANIQAKDALRLAEVQAQRAAARAP</sequence>
<feature type="domain" description="Adenylate cyclase-associated CAP C-terminal" evidence="5">
    <location>
        <begin position="56"/>
        <end position="171"/>
    </location>
</feature>